<dbReference type="OMA" id="NEMECRC"/>
<protein>
    <submittedName>
        <fullName evidence="3">Uncharacterized protein</fullName>
    </submittedName>
</protein>
<feature type="transmembrane region" description="Helical" evidence="2">
    <location>
        <begin position="229"/>
        <end position="248"/>
    </location>
</feature>
<reference evidence="3" key="1">
    <citation type="submission" date="2007-07" db="EMBL/GenBank/DDBJ databases">
        <title>PCAP assembly of the Caenorhabditis remanei genome.</title>
        <authorList>
            <consortium name="The Caenorhabditis remanei Sequencing Consortium"/>
            <person name="Wilson R.K."/>
        </authorList>
    </citation>
    <scope>NUCLEOTIDE SEQUENCE [LARGE SCALE GENOMIC DNA]</scope>
    <source>
        <strain evidence="3">PB4641</strain>
    </source>
</reference>
<dbReference type="Proteomes" id="UP000008281">
    <property type="component" value="Unassembled WGS sequence"/>
</dbReference>
<evidence type="ECO:0000256" key="2">
    <source>
        <dbReference type="SAM" id="Phobius"/>
    </source>
</evidence>
<dbReference type="InParanoid" id="E3LD58"/>
<feature type="transmembrane region" description="Helical" evidence="2">
    <location>
        <begin position="6"/>
        <end position="29"/>
    </location>
</feature>
<accession>E3LD58</accession>
<dbReference type="OrthoDB" id="5874396at2759"/>
<dbReference type="EMBL" id="DS268407">
    <property type="protein sequence ID" value="EFO82139.1"/>
    <property type="molecule type" value="Genomic_DNA"/>
</dbReference>
<feature type="transmembrane region" description="Helical" evidence="2">
    <location>
        <begin position="125"/>
        <end position="148"/>
    </location>
</feature>
<feature type="transmembrane region" description="Helical" evidence="2">
    <location>
        <begin position="268"/>
        <end position="293"/>
    </location>
</feature>
<gene>
    <name evidence="3" type="ORF">CRE_00100</name>
</gene>
<dbReference type="HOGENOM" id="CLU_740170_0_0_1"/>
<proteinExistence type="predicted"/>
<evidence type="ECO:0000313" key="3">
    <source>
        <dbReference type="EMBL" id="EFO82139.1"/>
    </source>
</evidence>
<feature type="transmembrane region" description="Helical" evidence="2">
    <location>
        <begin position="179"/>
        <end position="196"/>
    </location>
</feature>
<feature type="region of interest" description="Disordered" evidence="1">
    <location>
        <begin position="339"/>
        <end position="395"/>
    </location>
</feature>
<keyword evidence="2" id="KW-1133">Transmembrane helix</keyword>
<keyword evidence="2" id="KW-0812">Transmembrane</keyword>
<feature type="transmembrane region" description="Helical" evidence="2">
    <location>
        <begin position="50"/>
        <end position="71"/>
    </location>
</feature>
<evidence type="ECO:0000256" key="1">
    <source>
        <dbReference type="SAM" id="MobiDB-lite"/>
    </source>
</evidence>
<sequence>MVWLMVFQIFLFVVLLIALGVVYFVFLWHSASISYNPCSFNVYKDDYRRFLLRFALPHSIGQIVFALFQVIVKPFWKGLFCHASGSLQVLSMGFAIFYYHRLVHNYKYRFLECQNRGHMDFKKPFFLELTSFCVYVLIFAYSSVLFVAEIQFPYGIFAEPFIDPNVGWDIFEFTGMQRFLTLAGSCLLFVNLGRIIKNSYNIRRWEDDLEECNHFFFRKYVSKNIEPHFINDFILLYIPTQYLLINGFPGFRLNGKPSSGQKLKHHSFISGFDVLAKWLISVHPIGFIIIYMLQIKAATLRSNKDEMECRCCVCQKKDLERRTSKGYCRSLGLKVMGSCGGEDNGMEEEGEGDRVELGGEDVAAGEGGAATNAHEHPTETTPATHTDQIRVSEDL</sequence>
<organism evidence="4">
    <name type="scientific">Caenorhabditis remanei</name>
    <name type="common">Caenorhabditis vulgaris</name>
    <dbReference type="NCBI Taxonomy" id="31234"/>
    <lineage>
        <taxon>Eukaryota</taxon>
        <taxon>Metazoa</taxon>
        <taxon>Ecdysozoa</taxon>
        <taxon>Nematoda</taxon>
        <taxon>Chromadorea</taxon>
        <taxon>Rhabditida</taxon>
        <taxon>Rhabditina</taxon>
        <taxon>Rhabditomorpha</taxon>
        <taxon>Rhabditoidea</taxon>
        <taxon>Rhabditidae</taxon>
        <taxon>Peloderinae</taxon>
        <taxon>Caenorhabditis</taxon>
    </lineage>
</organism>
<keyword evidence="4" id="KW-1185">Reference proteome</keyword>
<evidence type="ECO:0000313" key="4">
    <source>
        <dbReference type="Proteomes" id="UP000008281"/>
    </source>
</evidence>
<keyword evidence="2" id="KW-0472">Membrane</keyword>
<dbReference type="AlphaFoldDB" id="E3LD58"/>
<name>E3LD58_CAERE</name>
<dbReference type="eggNOG" id="ENOG502TIG3">
    <property type="taxonomic scope" value="Eukaryota"/>
</dbReference>
<feature type="transmembrane region" description="Helical" evidence="2">
    <location>
        <begin position="77"/>
        <end position="99"/>
    </location>
</feature>